<dbReference type="AlphaFoldDB" id="A0A5S9QZ34"/>
<name>A0A5S9QZ34_9GAMM</name>
<organism evidence="1 2">
    <name type="scientific">BD1-7 clade bacterium</name>
    <dbReference type="NCBI Taxonomy" id="2029982"/>
    <lineage>
        <taxon>Bacteria</taxon>
        <taxon>Pseudomonadati</taxon>
        <taxon>Pseudomonadota</taxon>
        <taxon>Gammaproteobacteria</taxon>
        <taxon>Cellvibrionales</taxon>
        <taxon>Spongiibacteraceae</taxon>
        <taxon>BD1-7 clade</taxon>
    </lineage>
</organism>
<reference evidence="1 2" key="1">
    <citation type="submission" date="2019-11" db="EMBL/GenBank/DDBJ databases">
        <authorList>
            <person name="Holert J."/>
        </authorList>
    </citation>
    <scope>NUCLEOTIDE SEQUENCE [LARGE SCALE GENOMIC DNA]</scope>
    <source>
        <strain evidence="1">SB11_3</strain>
    </source>
</reference>
<dbReference type="OrthoDB" id="7062407at2"/>
<dbReference type="InterPro" id="IPR019639">
    <property type="entry name" value="DUF2505"/>
</dbReference>
<evidence type="ECO:0000313" key="1">
    <source>
        <dbReference type="EMBL" id="CAA0125636.1"/>
    </source>
</evidence>
<proteinExistence type="predicted"/>
<sequence length="158" mass="17470">MSVKYNLPYDAESVFELLTDPDFLVQRSLECGELSADAEVEEDGIKTHIIMNREVVRELPKVLAKIFDPKQTLHMKESWQQVGSNFVGKSEFTIEGQPASLSADMTIKPTSSGCEYAIAYKAKANIPLVGGKVEKFIIANCEDAIPKEVAFLEEKLAG</sequence>
<dbReference type="Pfam" id="PF10698">
    <property type="entry name" value="DUF2505"/>
    <property type="match status" value="1"/>
</dbReference>
<accession>A0A5S9QZ34</accession>
<dbReference type="EMBL" id="CACSIO010000062">
    <property type="protein sequence ID" value="CAA0125636.1"/>
    <property type="molecule type" value="Genomic_DNA"/>
</dbReference>
<dbReference type="Proteomes" id="UP000441399">
    <property type="component" value="Unassembled WGS sequence"/>
</dbReference>
<evidence type="ECO:0008006" key="3">
    <source>
        <dbReference type="Google" id="ProtNLM"/>
    </source>
</evidence>
<evidence type="ECO:0000313" key="2">
    <source>
        <dbReference type="Proteomes" id="UP000441399"/>
    </source>
</evidence>
<keyword evidence="2" id="KW-1185">Reference proteome</keyword>
<protein>
    <recommendedName>
        <fullName evidence="3">DUF2505 domain-containing protein</fullName>
    </recommendedName>
</protein>
<gene>
    <name evidence="1" type="ORF">OPDIPICF_03519</name>
</gene>